<feature type="non-terminal residue" evidence="1">
    <location>
        <position position="1"/>
    </location>
</feature>
<dbReference type="AlphaFoldDB" id="A0A232F7P6"/>
<evidence type="ECO:0000313" key="1">
    <source>
        <dbReference type="EMBL" id="OXU26317.1"/>
    </source>
</evidence>
<name>A0A232F7P6_9HYME</name>
<feature type="non-terminal residue" evidence="1">
    <location>
        <position position="173"/>
    </location>
</feature>
<evidence type="ECO:0000313" key="2">
    <source>
        <dbReference type="Proteomes" id="UP000215335"/>
    </source>
</evidence>
<keyword evidence="2" id="KW-1185">Reference proteome</keyword>
<gene>
    <name evidence="1" type="ORF">TSAR_007760</name>
</gene>
<proteinExistence type="predicted"/>
<protein>
    <submittedName>
        <fullName evidence="1">Uncharacterized protein</fullName>
    </submittedName>
</protein>
<comment type="caution">
    <text evidence="1">The sequence shown here is derived from an EMBL/GenBank/DDBJ whole genome shotgun (WGS) entry which is preliminary data.</text>
</comment>
<organism evidence="1 2">
    <name type="scientific">Trichomalopsis sarcophagae</name>
    <dbReference type="NCBI Taxonomy" id="543379"/>
    <lineage>
        <taxon>Eukaryota</taxon>
        <taxon>Metazoa</taxon>
        <taxon>Ecdysozoa</taxon>
        <taxon>Arthropoda</taxon>
        <taxon>Hexapoda</taxon>
        <taxon>Insecta</taxon>
        <taxon>Pterygota</taxon>
        <taxon>Neoptera</taxon>
        <taxon>Endopterygota</taxon>
        <taxon>Hymenoptera</taxon>
        <taxon>Apocrita</taxon>
        <taxon>Proctotrupomorpha</taxon>
        <taxon>Chalcidoidea</taxon>
        <taxon>Pteromalidae</taxon>
        <taxon>Pteromalinae</taxon>
        <taxon>Trichomalopsis</taxon>
    </lineage>
</organism>
<dbReference type="EMBL" id="NNAY01000824">
    <property type="protein sequence ID" value="OXU26317.1"/>
    <property type="molecule type" value="Genomic_DNA"/>
</dbReference>
<dbReference type="Proteomes" id="UP000215335">
    <property type="component" value="Unassembled WGS sequence"/>
</dbReference>
<accession>A0A232F7P6</accession>
<sequence length="173" mass="20117">TIESIDTLSEAAEILKDHDYFKYSTSDYASWRAKEHVFLKPNREKKCSLCKDCIATLTLSVEEKETYIGKGNAKGHKFRTNKCRHSVSNNVRKPKISTTSVSQLRAAQRNINALDNIFLFNNANRKKELERKVSCQSFYVLLIMNKIFMFSIANPLKRKKILHRIKGKRLYLQ</sequence>
<reference evidence="1 2" key="1">
    <citation type="journal article" date="2017" name="Curr. Biol.">
        <title>The Evolution of Venom by Co-option of Single-Copy Genes.</title>
        <authorList>
            <person name="Martinson E.O."/>
            <person name="Mrinalini"/>
            <person name="Kelkar Y.D."/>
            <person name="Chang C.H."/>
            <person name="Werren J.H."/>
        </authorList>
    </citation>
    <scope>NUCLEOTIDE SEQUENCE [LARGE SCALE GENOMIC DNA]</scope>
    <source>
        <strain evidence="1 2">Alberta</strain>
        <tissue evidence="1">Whole body</tissue>
    </source>
</reference>